<keyword evidence="2" id="KW-1185">Reference proteome</keyword>
<evidence type="ECO:0000313" key="2">
    <source>
        <dbReference type="Proteomes" id="UP000182306"/>
    </source>
</evidence>
<dbReference type="AlphaFoldDB" id="A0A1L3LTP6"/>
<sequence>MHLDGNENIDFDMLASADRIDSNGHYEIGNVQLVCRFVNFWKCAQENGRFLNLLERVIARRAELANAKDGFAWETAHLEPEAAS</sequence>
<dbReference type="Gene3D" id="3.30.40.220">
    <property type="match status" value="1"/>
</dbReference>
<geneLocation type="plasmid" evidence="1 2">
    <name>B</name>
</geneLocation>
<proteinExistence type="predicted"/>
<reference evidence="1 2" key="1">
    <citation type="submission" date="2015-10" db="EMBL/GenBank/DDBJ databases">
        <title>Genomic differences between typical nodule nitrogen-fixing rhizobial strains and those coming from bean seeds.</title>
        <authorList>
            <person name="Peralta H."/>
            <person name="Aguilar-Vera A."/>
            <person name="Diaz R."/>
            <person name="Mora Y."/>
            <person name="Martinez-Batallar G."/>
            <person name="Salazar E."/>
            <person name="Vargas-Lagunas C."/>
            <person name="Encarnacion S."/>
            <person name="Girard L."/>
            <person name="Mora J."/>
        </authorList>
    </citation>
    <scope>NUCLEOTIDE SEQUENCE [LARGE SCALE GENOMIC DNA]</scope>
    <source>
        <strain evidence="1 2">CFNEI 73</strain>
        <plasmid evidence="1 2">B</plasmid>
    </source>
</reference>
<gene>
    <name evidence="1" type="ORF">SAMCFNEI73_pB0258</name>
</gene>
<organism evidence="1 2">
    <name type="scientific">Sinorhizobium americanum</name>
    <dbReference type="NCBI Taxonomy" id="194963"/>
    <lineage>
        <taxon>Bacteria</taxon>
        <taxon>Pseudomonadati</taxon>
        <taxon>Pseudomonadota</taxon>
        <taxon>Alphaproteobacteria</taxon>
        <taxon>Hyphomicrobiales</taxon>
        <taxon>Rhizobiaceae</taxon>
        <taxon>Sinorhizobium/Ensifer group</taxon>
        <taxon>Sinorhizobium</taxon>
    </lineage>
</organism>
<dbReference type="EMBL" id="CP013109">
    <property type="protein sequence ID" value="APG93455.1"/>
    <property type="molecule type" value="Genomic_DNA"/>
</dbReference>
<evidence type="ECO:0000313" key="1">
    <source>
        <dbReference type="EMBL" id="APG93455.1"/>
    </source>
</evidence>
<name>A0A1L3LTP6_9HYPH</name>
<dbReference type="KEGG" id="same:SAMCFNEI73_pB0258"/>
<protein>
    <submittedName>
        <fullName evidence="1">Uncharacterized protein</fullName>
    </submittedName>
</protein>
<keyword evidence="1" id="KW-0614">Plasmid</keyword>
<dbReference type="Proteomes" id="UP000182306">
    <property type="component" value="Plasmid B"/>
</dbReference>
<accession>A0A1L3LTP6</accession>